<evidence type="ECO:0008006" key="5">
    <source>
        <dbReference type="Google" id="ProtNLM"/>
    </source>
</evidence>
<sequence length="155" mass="17044">MKSHLEEHEITAAVAGLELEAAVEEHLGSCVSCRRQVFAMREVIDARLEDLEAEAPDWERQRQEIMLQLPATPIARPKRRLWTRPLLAVAAVLVAAIGLRALWEPAPVVDPGVVSELPVEQILAEVDAMLADDSIPGFELLDQGMDDAIFDNGTS</sequence>
<evidence type="ECO:0000313" key="4">
    <source>
        <dbReference type="Proteomes" id="UP000598633"/>
    </source>
</evidence>
<evidence type="ECO:0000256" key="2">
    <source>
        <dbReference type="SAM" id="Phobius"/>
    </source>
</evidence>
<feature type="transmembrane region" description="Helical" evidence="2">
    <location>
        <begin position="86"/>
        <end position="103"/>
    </location>
</feature>
<comment type="caution">
    <text evidence="3">The sequence shown here is derived from an EMBL/GenBank/DDBJ whole genome shotgun (WGS) entry which is preliminary data.</text>
</comment>
<accession>A0A8J7C5B6</accession>
<dbReference type="Gene3D" id="1.10.10.1320">
    <property type="entry name" value="Anti-sigma factor, zinc-finger domain"/>
    <property type="match status" value="1"/>
</dbReference>
<evidence type="ECO:0000256" key="1">
    <source>
        <dbReference type="SAM" id="Coils"/>
    </source>
</evidence>
<keyword evidence="2" id="KW-0812">Transmembrane</keyword>
<proteinExistence type="predicted"/>
<protein>
    <recommendedName>
        <fullName evidence="5">Zinc-finger domain-containing protein</fullName>
    </recommendedName>
</protein>
<dbReference type="AlphaFoldDB" id="A0A8J7C5B6"/>
<dbReference type="InterPro" id="IPR041916">
    <property type="entry name" value="Anti_sigma_zinc_sf"/>
</dbReference>
<keyword evidence="2" id="KW-0472">Membrane</keyword>
<dbReference type="EMBL" id="JACXWA010000085">
    <property type="protein sequence ID" value="MBD3870726.1"/>
    <property type="molecule type" value="Genomic_DNA"/>
</dbReference>
<feature type="coiled-coil region" evidence="1">
    <location>
        <begin position="41"/>
        <end position="68"/>
    </location>
</feature>
<keyword evidence="1" id="KW-0175">Coiled coil</keyword>
<name>A0A8J7C5B6_9BACT</name>
<evidence type="ECO:0000313" key="3">
    <source>
        <dbReference type="EMBL" id="MBD3870726.1"/>
    </source>
</evidence>
<keyword evidence="2" id="KW-1133">Transmembrane helix</keyword>
<dbReference type="Proteomes" id="UP000598633">
    <property type="component" value="Unassembled WGS sequence"/>
</dbReference>
<gene>
    <name evidence="3" type="ORF">IFJ97_05135</name>
</gene>
<organism evidence="3 4">
    <name type="scientific">Candidatus Sulfomarinibacter kjeldsenii</name>
    <dbReference type="NCBI Taxonomy" id="2885994"/>
    <lineage>
        <taxon>Bacteria</taxon>
        <taxon>Pseudomonadati</taxon>
        <taxon>Acidobacteriota</taxon>
        <taxon>Thermoanaerobaculia</taxon>
        <taxon>Thermoanaerobaculales</taxon>
        <taxon>Candidatus Sulfomarinibacteraceae</taxon>
        <taxon>Candidatus Sulfomarinibacter</taxon>
    </lineage>
</organism>
<reference evidence="3 4" key="1">
    <citation type="submission" date="2020-08" db="EMBL/GenBank/DDBJ databases">
        <title>Acidobacteriota in marine sediments use diverse sulfur dissimilation pathways.</title>
        <authorList>
            <person name="Wasmund K."/>
        </authorList>
    </citation>
    <scope>NUCLEOTIDE SEQUENCE [LARGE SCALE GENOMIC DNA]</scope>
    <source>
        <strain evidence="3">MAG AM3-A</strain>
    </source>
</reference>